<accession>A0A6G1IL31</accession>
<protein>
    <submittedName>
        <fullName evidence="3">Uncharacterized protein</fullName>
    </submittedName>
</protein>
<feature type="transmembrane region" description="Helical" evidence="2">
    <location>
        <begin position="906"/>
        <end position="929"/>
    </location>
</feature>
<feature type="region of interest" description="Disordered" evidence="1">
    <location>
        <begin position="67"/>
        <end position="87"/>
    </location>
</feature>
<reference evidence="3" key="1">
    <citation type="journal article" date="2020" name="Stud. Mycol.">
        <title>101 Dothideomycetes genomes: a test case for predicting lifestyles and emergence of pathogens.</title>
        <authorList>
            <person name="Haridas S."/>
            <person name="Albert R."/>
            <person name="Binder M."/>
            <person name="Bloem J."/>
            <person name="Labutti K."/>
            <person name="Salamov A."/>
            <person name="Andreopoulos B."/>
            <person name="Baker S."/>
            <person name="Barry K."/>
            <person name="Bills G."/>
            <person name="Bluhm B."/>
            <person name="Cannon C."/>
            <person name="Castanera R."/>
            <person name="Culley D."/>
            <person name="Daum C."/>
            <person name="Ezra D."/>
            <person name="Gonzalez J."/>
            <person name="Henrissat B."/>
            <person name="Kuo A."/>
            <person name="Liang C."/>
            <person name="Lipzen A."/>
            <person name="Lutzoni F."/>
            <person name="Magnuson J."/>
            <person name="Mondo S."/>
            <person name="Nolan M."/>
            <person name="Ohm R."/>
            <person name="Pangilinan J."/>
            <person name="Park H.-J."/>
            <person name="Ramirez L."/>
            <person name="Alfaro M."/>
            <person name="Sun H."/>
            <person name="Tritt A."/>
            <person name="Yoshinaga Y."/>
            <person name="Zwiers L.-H."/>
            <person name="Turgeon B."/>
            <person name="Goodwin S."/>
            <person name="Spatafora J."/>
            <person name="Crous P."/>
            <person name="Grigoriev I."/>
        </authorList>
    </citation>
    <scope>NUCLEOTIDE SEQUENCE</scope>
    <source>
        <strain evidence="3">CBS 122367</strain>
    </source>
</reference>
<evidence type="ECO:0000313" key="4">
    <source>
        <dbReference type="Proteomes" id="UP000799291"/>
    </source>
</evidence>
<sequence>MASTIASPVPRSQPRNRSLPKDLVSLQSSEEGRGTPLPQYEKTQSVPFTLTLQEEKDNPGKFQLVVNVDPQHQKAAAGSPPKPAPSKKLIANLQEAPSLGFDVSQLYQTMKSSPPSSPQVDRQGWSELDAVPPEFLKKVVPDWKVTFSRSDSTASHQSKKLADIKARIKKSGKGFVVRLLKGSSNENDEVAEVHLGQNAQGSEPTLHELDSTHPPTELDATDAFVVATGVPSSPANVPKEIFEIGSSNEPGIRRTAPVQLAARIPSVPHWLNQNRASISEEGFSDAETLLPDVRSIADRLEEQTDVDPFSRPNSVFPTRSSSVLSIVKTPTRGLSVVGPVTRVEKTNRVRPRGKTARSELNRSGAHKSLKHRSPRTSTSDIPTINTIGSGNTRPSTLRETSLLSPQEYSESSDDPSSNDYKTWQHSNRLLQASNSKAKRRSSAEELAHISKPKARLRLQTDVARPKSANASPITRRKRSPRTQKSASTSSPFGLAHGAQQMEGSPIWDEVESSDELRKALRKAFGNVPDIGEPSPREEPVSIPTINEPVNEGETGEFLLPPEVEIRTASSSGKGPMMTFWGLALSALLGKAYDGLKALGDMFGSEAPVPPKHVRVRWICSCGEQLYDDFIECRPGAARWLEAYLNRPRAHAPASPSASRSSTSTSMSSMFDSVSRASTLATPASTFGGPSSWGRNGGSSKYSPTRVLSSSPSFVRIAEESWLLTCANEGRFTPKIVHLDVNEGRIRSDKDLALTLREHYERLNRGWFKWARLRGLSTIEFVQFEVHRNRFADIRATPSMPPISSSTSEKSPSQHPYTFEPVDLVPPVGSAYLLHLFKHPEDYDGEMITYLRSPKRRARLETGMGWGINLVEGFLAQKVWAVVIAFFGVGSGVFAILWTVKESDVQGAFGVAGWVVTLAGLVLGSLQAWLD</sequence>
<proteinExistence type="predicted"/>
<dbReference type="AlphaFoldDB" id="A0A6G1IL31"/>
<feature type="region of interest" description="Disordered" evidence="1">
    <location>
        <begin position="526"/>
        <end position="554"/>
    </location>
</feature>
<feature type="compositionally biased region" description="Basic residues" evidence="1">
    <location>
        <begin position="364"/>
        <end position="374"/>
    </location>
</feature>
<keyword evidence="2" id="KW-0472">Membrane</keyword>
<gene>
    <name evidence="3" type="ORF">K458DRAFT_408555</name>
</gene>
<keyword evidence="2" id="KW-1133">Transmembrane helix</keyword>
<feature type="compositionally biased region" description="Polar residues" evidence="1">
    <location>
        <begin position="482"/>
        <end position="491"/>
    </location>
</feature>
<name>A0A6G1IL31_9PLEO</name>
<dbReference type="OrthoDB" id="9988102at2759"/>
<evidence type="ECO:0000313" key="3">
    <source>
        <dbReference type="EMBL" id="KAF2678855.1"/>
    </source>
</evidence>
<feature type="region of interest" description="Disordered" evidence="1">
    <location>
        <begin position="344"/>
        <end position="503"/>
    </location>
</feature>
<evidence type="ECO:0000256" key="2">
    <source>
        <dbReference type="SAM" id="Phobius"/>
    </source>
</evidence>
<feature type="region of interest" description="Disordered" evidence="1">
    <location>
        <begin position="1"/>
        <end position="46"/>
    </location>
</feature>
<feature type="transmembrane region" description="Helical" evidence="2">
    <location>
        <begin position="878"/>
        <end position="899"/>
    </location>
</feature>
<keyword evidence="2" id="KW-0812">Transmembrane</keyword>
<feature type="compositionally biased region" description="Polar residues" evidence="1">
    <location>
        <begin position="375"/>
        <end position="431"/>
    </location>
</feature>
<evidence type="ECO:0000256" key="1">
    <source>
        <dbReference type="SAM" id="MobiDB-lite"/>
    </source>
</evidence>
<dbReference type="Proteomes" id="UP000799291">
    <property type="component" value="Unassembled WGS sequence"/>
</dbReference>
<organism evidence="3 4">
    <name type="scientific">Lentithecium fluviatile CBS 122367</name>
    <dbReference type="NCBI Taxonomy" id="1168545"/>
    <lineage>
        <taxon>Eukaryota</taxon>
        <taxon>Fungi</taxon>
        <taxon>Dikarya</taxon>
        <taxon>Ascomycota</taxon>
        <taxon>Pezizomycotina</taxon>
        <taxon>Dothideomycetes</taxon>
        <taxon>Pleosporomycetidae</taxon>
        <taxon>Pleosporales</taxon>
        <taxon>Massarineae</taxon>
        <taxon>Lentitheciaceae</taxon>
        <taxon>Lentithecium</taxon>
    </lineage>
</organism>
<dbReference type="EMBL" id="MU005608">
    <property type="protein sequence ID" value="KAF2678855.1"/>
    <property type="molecule type" value="Genomic_DNA"/>
</dbReference>
<keyword evidence="4" id="KW-1185">Reference proteome</keyword>